<feature type="region of interest" description="Disordered" evidence="1">
    <location>
        <begin position="1"/>
        <end position="42"/>
    </location>
</feature>
<dbReference type="Proteomes" id="UP000826195">
    <property type="component" value="Unassembled WGS sequence"/>
</dbReference>
<sequence length="273" mass="30364">MKILGRKEREMPQSQHGLRQVRFKDDRYSPRERKTDQSQVPKTLRGILNVSPLLRVLSNRRRNSEEKASEGGEDEYYRKRLEQDIVVLNFLWTAQSFCPGGIVTGSVLCSKSLGRYLAGGAIPGTLSLACLQQQLHQNSLFLSPVSSLLSSYVDFYAALGIYIYIWMILDAMPRLPGERWEQNPPIKIKTALSPAVSVPGAATSNQQPRPRLRLPLSAGTRSGLPLCVLLLLQGILPSAALFPPGLRLSQWLYLAMALPALPQAEKGFINNVK</sequence>
<evidence type="ECO:0000313" key="3">
    <source>
        <dbReference type="EMBL" id="KAH0535784.1"/>
    </source>
</evidence>
<proteinExistence type="predicted"/>
<evidence type="ECO:0000256" key="2">
    <source>
        <dbReference type="SAM" id="Phobius"/>
    </source>
</evidence>
<dbReference type="EMBL" id="JAHXZJ010002982">
    <property type="protein sequence ID" value="KAH0535784.1"/>
    <property type="molecule type" value="Genomic_DNA"/>
</dbReference>
<organism evidence="3 4">
    <name type="scientific">Cotesia glomerata</name>
    <name type="common">Lepidopteran parasitic wasp</name>
    <name type="synonym">Apanteles glomeratus</name>
    <dbReference type="NCBI Taxonomy" id="32391"/>
    <lineage>
        <taxon>Eukaryota</taxon>
        <taxon>Metazoa</taxon>
        <taxon>Ecdysozoa</taxon>
        <taxon>Arthropoda</taxon>
        <taxon>Hexapoda</taxon>
        <taxon>Insecta</taxon>
        <taxon>Pterygota</taxon>
        <taxon>Neoptera</taxon>
        <taxon>Endopterygota</taxon>
        <taxon>Hymenoptera</taxon>
        <taxon>Apocrita</taxon>
        <taxon>Ichneumonoidea</taxon>
        <taxon>Braconidae</taxon>
        <taxon>Microgastrinae</taxon>
        <taxon>Cotesia</taxon>
    </lineage>
</organism>
<keyword evidence="2" id="KW-0812">Transmembrane</keyword>
<dbReference type="AlphaFoldDB" id="A0AAV7HFB2"/>
<reference evidence="3 4" key="1">
    <citation type="journal article" date="2021" name="J. Hered.">
        <title>A chromosome-level genome assembly of the parasitoid wasp, Cotesia glomerata (Hymenoptera: Braconidae).</title>
        <authorList>
            <person name="Pinto B.J."/>
            <person name="Weis J.J."/>
            <person name="Gamble T."/>
            <person name="Ode P.J."/>
            <person name="Paul R."/>
            <person name="Zaspel J.M."/>
        </authorList>
    </citation>
    <scope>NUCLEOTIDE SEQUENCE [LARGE SCALE GENOMIC DNA]</scope>
    <source>
        <strain evidence="3">CgM1</strain>
    </source>
</reference>
<comment type="caution">
    <text evidence="3">The sequence shown here is derived from an EMBL/GenBank/DDBJ whole genome shotgun (WGS) entry which is preliminary data.</text>
</comment>
<feature type="compositionally biased region" description="Basic and acidic residues" evidence="1">
    <location>
        <begin position="1"/>
        <end position="11"/>
    </location>
</feature>
<keyword evidence="2" id="KW-1133">Transmembrane helix</keyword>
<name>A0AAV7HFB2_COTGL</name>
<keyword evidence="2" id="KW-0472">Membrane</keyword>
<keyword evidence="4" id="KW-1185">Reference proteome</keyword>
<gene>
    <name evidence="3" type="ORF">KQX54_019162</name>
</gene>
<feature type="transmembrane region" description="Helical" evidence="2">
    <location>
        <begin position="155"/>
        <end position="172"/>
    </location>
</feature>
<evidence type="ECO:0000256" key="1">
    <source>
        <dbReference type="SAM" id="MobiDB-lite"/>
    </source>
</evidence>
<protein>
    <submittedName>
        <fullName evidence="3">Uncharacterized protein</fullName>
    </submittedName>
</protein>
<evidence type="ECO:0000313" key="4">
    <source>
        <dbReference type="Proteomes" id="UP000826195"/>
    </source>
</evidence>
<feature type="compositionally biased region" description="Basic and acidic residues" evidence="1">
    <location>
        <begin position="22"/>
        <end position="36"/>
    </location>
</feature>
<accession>A0AAV7HFB2</accession>